<evidence type="ECO:0000313" key="2">
    <source>
        <dbReference type="Proteomes" id="UP001302367"/>
    </source>
</evidence>
<dbReference type="Proteomes" id="UP001302367">
    <property type="component" value="Chromosome 10"/>
</dbReference>
<protein>
    <submittedName>
        <fullName evidence="1">Uncharacterized protein</fullName>
    </submittedName>
</protein>
<evidence type="ECO:0000313" key="1">
    <source>
        <dbReference type="EMBL" id="WPB08499.1"/>
    </source>
</evidence>
<name>A0ABZ0P9A0_CERBT</name>
<keyword evidence="2" id="KW-1185">Reference proteome</keyword>
<reference evidence="1 2" key="1">
    <citation type="submission" date="2023-09" db="EMBL/GenBank/DDBJ databases">
        <title>Complete-Gapless Cercospora beticola genome.</title>
        <authorList>
            <person name="Wyatt N.A."/>
            <person name="Spanner R.E."/>
            <person name="Bolton M.D."/>
        </authorList>
    </citation>
    <scope>NUCLEOTIDE SEQUENCE [LARGE SCALE GENOMIC DNA]</scope>
    <source>
        <strain evidence="1">Cb09-40</strain>
    </source>
</reference>
<gene>
    <name evidence="1" type="ORF">RHO25_013165</name>
</gene>
<dbReference type="EMBL" id="CP134193">
    <property type="protein sequence ID" value="WPB08499.1"/>
    <property type="molecule type" value="Genomic_DNA"/>
</dbReference>
<proteinExistence type="predicted"/>
<dbReference type="RefSeq" id="XP_065459735.1">
    <property type="nucleotide sequence ID" value="XM_065603663.1"/>
</dbReference>
<dbReference type="GeneID" id="90644936"/>
<organism evidence="1 2">
    <name type="scientific">Cercospora beticola</name>
    <name type="common">Sugarbeet leaf spot fungus</name>
    <dbReference type="NCBI Taxonomy" id="122368"/>
    <lineage>
        <taxon>Eukaryota</taxon>
        <taxon>Fungi</taxon>
        <taxon>Dikarya</taxon>
        <taxon>Ascomycota</taxon>
        <taxon>Pezizomycotina</taxon>
        <taxon>Dothideomycetes</taxon>
        <taxon>Dothideomycetidae</taxon>
        <taxon>Mycosphaerellales</taxon>
        <taxon>Mycosphaerellaceae</taxon>
        <taxon>Cercospora</taxon>
    </lineage>
</organism>
<accession>A0ABZ0P9A0</accession>
<sequence length="118" mass="13070">MIWCGILVVTPSDLLSWTGWKLNTPSLTKLSCAKSEVLIPNTIFDKSLLFHELSITVVVVLSSVMKIDSHPGLSFLFVPDLASNLGELLQSSISWSKRDHSYDHVPMGAWQSSRLTAK</sequence>